<gene>
    <name evidence="3" type="ordered locus">RHA1_ro03885</name>
</gene>
<accession>Q0S9V1</accession>
<evidence type="ECO:0000313" key="4">
    <source>
        <dbReference type="Proteomes" id="UP000008710"/>
    </source>
</evidence>
<dbReference type="eggNOG" id="COG0572">
    <property type="taxonomic scope" value="Bacteria"/>
</dbReference>
<reference evidence="4" key="1">
    <citation type="journal article" date="2006" name="Proc. Natl. Acad. Sci. U.S.A.">
        <title>The complete genome of Rhodococcus sp. RHA1 provides insights into a catabolic powerhouse.</title>
        <authorList>
            <person name="McLeod M.P."/>
            <person name="Warren R.L."/>
            <person name="Hsiao W.W.L."/>
            <person name="Araki N."/>
            <person name="Myhre M."/>
            <person name="Fernandes C."/>
            <person name="Miyazawa D."/>
            <person name="Wong W."/>
            <person name="Lillquist A.L."/>
            <person name="Wang D."/>
            <person name="Dosanjh M."/>
            <person name="Hara H."/>
            <person name="Petrescu A."/>
            <person name="Morin R.D."/>
            <person name="Yang G."/>
            <person name="Stott J.M."/>
            <person name="Schein J.E."/>
            <person name="Shin H."/>
            <person name="Smailus D."/>
            <person name="Siddiqui A.S."/>
            <person name="Marra M.A."/>
            <person name="Jones S.J.M."/>
            <person name="Holt R."/>
            <person name="Brinkman F.S.L."/>
            <person name="Miyauchi K."/>
            <person name="Fukuda M."/>
            <person name="Davies J.E."/>
            <person name="Mohn W.W."/>
            <person name="Eltis L.D."/>
        </authorList>
    </citation>
    <scope>NUCLEOTIDE SEQUENCE [LARGE SCALE GENOMIC DNA]</scope>
    <source>
        <strain evidence="4">RHA1</strain>
    </source>
</reference>
<dbReference type="EMBL" id="CP000431">
    <property type="protein sequence ID" value="ABG95685.1"/>
    <property type="molecule type" value="Genomic_DNA"/>
</dbReference>
<evidence type="ECO:0000259" key="2">
    <source>
        <dbReference type="Pfam" id="PF00485"/>
    </source>
</evidence>
<evidence type="ECO:0000313" key="3">
    <source>
        <dbReference type="EMBL" id="ABG95685.1"/>
    </source>
</evidence>
<feature type="domain" description="Phosphoribulokinase/uridine kinase" evidence="2">
    <location>
        <begin position="64"/>
        <end position="244"/>
    </location>
</feature>
<dbReference type="PANTHER" id="PTHR10285">
    <property type="entry name" value="URIDINE KINASE"/>
    <property type="match status" value="1"/>
</dbReference>
<evidence type="ECO:0000256" key="1">
    <source>
        <dbReference type="SAM" id="MobiDB-lite"/>
    </source>
</evidence>
<dbReference type="InterPro" id="IPR027417">
    <property type="entry name" value="P-loop_NTPase"/>
</dbReference>
<dbReference type="HOGENOM" id="CLU_067202_2_1_11"/>
<dbReference type="Proteomes" id="UP000008710">
    <property type="component" value="Chromosome"/>
</dbReference>
<dbReference type="Gene3D" id="3.40.50.300">
    <property type="entry name" value="P-loop containing nucleotide triphosphate hydrolases"/>
    <property type="match status" value="1"/>
</dbReference>
<dbReference type="GO" id="GO:0005524">
    <property type="term" value="F:ATP binding"/>
    <property type="evidence" value="ECO:0007669"/>
    <property type="project" value="InterPro"/>
</dbReference>
<dbReference type="KEGG" id="rha:RHA1_ro03885"/>
<dbReference type="GO" id="GO:0016301">
    <property type="term" value="F:kinase activity"/>
    <property type="evidence" value="ECO:0007669"/>
    <property type="project" value="InterPro"/>
</dbReference>
<name>Q0S9V1_RHOJR</name>
<feature type="region of interest" description="Disordered" evidence="1">
    <location>
        <begin position="1"/>
        <end position="22"/>
    </location>
</feature>
<feature type="compositionally biased region" description="Gly residues" evidence="1">
    <location>
        <begin position="1"/>
        <end position="15"/>
    </location>
</feature>
<protein>
    <recommendedName>
        <fullName evidence="2">Phosphoribulokinase/uridine kinase domain-containing protein</fullName>
    </recommendedName>
</protein>
<dbReference type="SUPFAM" id="SSF52540">
    <property type="entry name" value="P-loop containing nucleoside triphosphate hydrolases"/>
    <property type="match status" value="1"/>
</dbReference>
<dbReference type="InterPro" id="IPR006083">
    <property type="entry name" value="PRK/URK"/>
</dbReference>
<organism evidence="3 4">
    <name type="scientific">Rhodococcus jostii (strain RHA1)</name>
    <dbReference type="NCBI Taxonomy" id="101510"/>
    <lineage>
        <taxon>Bacteria</taxon>
        <taxon>Bacillati</taxon>
        <taxon>Actinomycetota</taxon>
        <taxon>Actinomycetes</taxon>
        <taxon>Mycobacteriales</taxon>
        <taxon>Nocardiaceae</taxon>
        <taxon>Rhodococcus</taxon>
    </lineage>
</organism>
<sequence>MLGGDIGRRATGGGHRGPRRLSYGLRMGDEHAVGTTGGPVRYEGGLPGLTARARVLADSGQRRILGIAGPPGSGKSTVAAAVLAALGPSAVVVPMDGFHLAGAELVRLGRAGRKGAPDTFDAAGYVALLRRLREPDGETVYAPEFHRDVEESYAGSIAVPPDVPLVITEGNYLLLDEQPWARVRDLLDEAWFLAPDDEERVARLVERHIRFGKSPGDAREWVRRSDERNTALVAPGRARADVVVLGDPV</sequence>
<dbReference type="AlphaFoldDB" id="Q0S9V1"/>
<dbReference type="Pfam" id="PF00485">
    <property type="entry name" value="PRK"/>
    <property type="match status" value="1"/>
</dbReference>
<proteinExistence type="predicted"/>
<dbReference type="NCBIfam" id="NF006743">
    <property type="entry name" value="PRK09270.1-2"/>
    <property type="match status" value="1"/>
</dbReference>